<dbReference type="InterPro" id="IPR045340">
    <property type="entry name" value="DUF6533"/>
</dbReference>
<dbReference type="Proteomes" id="UP001556367">
    <property type="component" value="Unassembled WGS sequence"/>
</dbReference>
<evidence type="ECO:0000259" key="3">
    <source>
        <dbReference type="Pfam" id="PF20151"/>
    </source>
</evidence>
<organism evidence="4 5">
    <name type="scientific">Hohenbuehelia grisea</name>
    <dbReference type="NCBI Taxonomy" id="104357"/>
    <lineage>
        <taxon>Eukaryota</taxon>
        <taxon>Fungi</taxon>
        <taxon>Dikarya</taxon>
        <taxon>Basidiomycota</taxon>
        <taxon>Agaricomycotina</taxon>
        <taxon>Agaricomycetes</taxon>
        <taxon>Agaricomycetidae</taxon>
        <taxon>Agaricales</taxon>
        <taxon>Pleurotineae</taxon>
        <taxon>Pleurotaceae</taxon>
        <taxon>Hohenbuehelia</taxon>
    </lineage>
</organism>
<comment type="caution">
    <text evidence="4">The sequence shown here is derived from an EMBL/GenBank/DDBJ whole genome shotgun (WGS) entry which is preliminary data.</text>
</comment>
<feature type="transmembrane region" description="Helical" evidence="2">
    <location>
        <begin position="71"/>
        <end position="91"/>
    </location>
</feature>
<feature type="transmembrane region" description="Helical" evidence="2">
    <location>
        <begin position="156"/>
        <end position="180"/>
    </location>
</feature>
<feature type="transmembrane region" description="Helical" evidence="2">
    <location>
        <begin position="201"/>
        <end position="223"/>
    </location>
</feature>
<feature type="domain" description="DUF6533" evidence="3">
    <location>
        <begin position="16"/>
        <end position="59"/>
    </location>
</feature>
<gene>
    <name evidence="4" type="ORF">HGRIS_012096</name>
</gene>
<keyword evidence="2" id="KW-1133">Transmembrane helix</keyword>
<name>A0ABR3IR96_9AGAR</name>
<evidence type="ECO:0000256" key="1">
    <source>
        <dbReference type="SAM" id="MobiDB-lite"/>
    </source>
</evidence>
<dbReference type="EMBL" id="JASNQZ010000015">
    <property type="protein sequence ID" value="KAL0945810.1"/>
    <property type="molecule type" value="Genomic_DNA"/>
</dbReference>
<feature type="region of interest" description="Disordered" evidence="1">
    <location>
        <begin position="306"/>
        <end position="372"/>
    </location>
</feature>
<feature type="transmembrane region" description="Helical" evidence="2">
    <location>
        <begin position="112"/>
        <end position="136"/>
    </location>
</feature>
<protein>
    <recommendedName>
        <fullName evidence="3">DUF6533 domain-containing protein</fullName>
    </recommendedName>
</protein>
<accession>A0ABR3IR96</accession>
<dbReference type="Pfam" id="PF20151">
    <property type="entry name" value="DUF6533"/>
    <property type="match status" value="1"/>
</dbReference>
<sequence length="372" mass="41138">MSSVAEQIDEIKILQYCQLAAAVIIIYEHFITIDQEIDLIWKKKWSLVKCIFICNRYIGGGVSMGNAIGRAWAWVQAIGGYLALWAMQGILQLRAHAMASPYPSPLRIPIQHVMTVIFGCEIIAMGVILGFSYAHISSMPVVFERPSMSICAPSGVALLWAIWIPAAVFETFLAACVLWVAFRHLTTQTHGVLSTDQGRKLLWKVLLRDSILFPIVSVSVYIANAILWSTLRPELVQLPESFVACATCILGSRLVLNLREAYYTPFADELKTANGAKVSSRASDALSFRHSLPRTPMEWRVARNPSLEHGSDDAAGSEERQSGHDLPSGSTSAFKMSNAQKVSSPSPGEPGYQFRYLPQERSDSEILPPRPT</sequence>
<evidence type="ECO:0000256" key="2">
    <source>
        <dbReference type="SAM" id="Phobius"/>
    </source>
</evidence>
<proteinExistence type="predicted"/>
<feature type="compositionally biased region" description="Basic and acidic residues" evidence="1">
    <location>
        <begin position="309"/>
        <end position="323"/>
    </location>
</feature>
<keyword evidence="2" id="KW-0812">Transmembrane</keyword>
<evidence type="ECO:0000313" key="5">
    <source>
        <dbReference type="Proteomes" id="UP001556367"/>
    </source>
</evidence>
<keyword evidence="2" id="KW-0472">Membrane</keyword>
<keyword evidence="5" id="KW-1185">Reference proteome</keyword>
<reference evidence="5" key="1">
    <citation type="submission" date="2024-06" db="EMBL/GenBank/DDBJ databases">
        <title>Multi-omics analyses provide insights into the biosynthesis of the anticancer antibiotic pleurotin in Hohenbuehelia grisea.</title>
        <authorList>
            <person name="Weaver J.A."/>
            <person name="Alberti F."/>
        </authorList>
    </citation>
    <scope>NUCLEOTIDE SEQUENCE [LARGE SCALE GENOMIC DNA]</scope>
    <source>
        <strain evidence="5">T-177</strain>
    </source>
</reference>
<evidence type="ECO:0000313" key="4">
    <source>
        <dbReference type="EMBL" id="KAL0945810.1"/>
    </source>
</evidence>
<feature type="compositionally biased region" description="Polar residues" evidence="1">
    <location>
        <begin position="328"/>
        <end position="346"/>
    </location>
</feature>